<dbReference type="STRING" id="27349.A0A0L6VV79"/>
<dbReference type="Pfam" id="PF13639">
    <property type="entry name" value="zf-RING_2"/>
    <property type="match status" value="1"/>
</dbReference>
<evidence type="ECO:0000313" key="8">
    <source>
        <dbReference type="Proteomes" id="UP000037035"/>
    </source>
</evidence>
<sequence>MSCQVLILLVGRSVSMNCQPSSALLHRGNDPVMGIEGLPHLTDEEAGMASPRTVMPTSLTQSCLESSSHHQEGGSEPASISIDAAAGERKTGLDRAQSKKQAGEAQADVKLLNEARSIQMSRLGSRRPKPKECSICLTEMDPCEPSLIEAWPECGHEYHKECISQWSNPTCPNCRGIRSDRIEVLDQQPIHDQSVRLEMPHRHLMQYQTARLEVPHQNPMHRTDLIENHDPQYGNYLRLRLPLDIR</sequence>
<keyword evidence="1" id="KW-0479">Metal-binding</keyword>
<dbReference type="AlphaFoldDB" id="A0A0L6VV79"/>
<feature type="domain" description="RING-type" evidence="6">
    <location>
        <begin position="133"/>
        <end position="175"/>
    </location>
</feature>
<gene>
    <name evidence="7" type="ORF">VP01_1012g4</name>
</gene>
<evidence type="ECO:0000256" key="2">
    <source>
        <dbReference type="ARBA" id="ARBA00022771"/>
    </source>
</evidence>
<feature type="region of interest" description="Disordered" evidence="5">
    <location>
        <begin position="57"/>
        <end position="79"/>
    </location>
</feature>
<organism evidence="7 8">
    <name type="scientific">Puccinia sorghi</name>
    <dbReference type="NCBI Taxonomy" id="27349"/>
    <lineage>
        <taxon>Eukaryota</taxon>
        <taxon>Fungi</taxon>
        <taxon>Dikarya</taxon>
        <taxon>Basidiomycota</taxon>
        <taxon>Pucciniomycotina</taxon>
        <taxon>Pucciniomycetes</taxon>
        <taxon>Pucciniales</taxon>
        <taxon>Pucciniaceae</taxon>
        <taxon>Puccinia</taxon>
    </lineage>
</organism>
<evidence type="ECO:0000256" key="5">
    <source>
        <dbReference type="SAM" id="MobiDB-lite"/>
    </source>
</evidence>
<evidence type="ECO:0000256" key="3">
    <source>
        <dbReference type="ARBA" id="ARBA00022833"/>
    </source>
</evidence>
<feature type="compositionally biased region" description="Basic and acidic residues" evidence="5">
    <location>
        <begin position="87"/>
        <end position="97"/>
    </location>
</feature>
<dbReference type="EMBL" id="LAVV01000144">
    <property type="protein sequence ID" value="KNZ64581.1"/>
    <property type="molecule type" value="Genomic_DNA"/>
</dbReference>
<dbReference type="GO" id="GO:0008270">
    <property type="term" value="F:zinc ion binding"/>
    <property type="evidence" value="ECO:0007669"/>
    <property type="project" value="UniProtKB-KW"/>
</dbReference>
<dbReference type="PROSITE" id="PS50089">
    <property type="entry name" value="ZF_RING_2"/>
    <property type="match status" value="1"/>
</dbReference>
<dbReference type="OrthoDB" id="8062037at2759"/>
<evidence type="ECO:0000256" key="1">
    <source>
        <dbReference type="ARBA" id="ARBA00022723"/>
    </source>
</evidence>
<reference evidence="7 8" key="1">
    <citation type="submission" date="2015-08" db="EMBL/GenBank/DDBJ databases">
        <title>Next Generation Sequencing and Analysis of the Genome of Puccinia sorghi L Schw, the Causal Agent of Maize Common Rust.</title>
        <authorList>
            <person name="Rochi L."/>
            <person name="Burguener G."/>
            <person name="Darino M."/>
            <person name="Turjanski A."/>
            <person name="Kreff E."/>
            <person name="Dieguez M.J."/>
            <person name="Sacco F."/>
        </authorList>
    </citation>
    <scope>NUCLEOTIDE SEQUENCE [LARGE SCALE GENOMIC DNA]</scope>
    <source>
        <strain evidence="7 8">RO10H11247</strain>
    </source>
</reference>
<dbReference type="SUPFAM" id="SSF57850">
    <property type="entry name" value="RING/U-box"/>
    <property type="match status" value="1"/>
</dbReference>
<evidence type="ECO:0000313" key="7">
    <source>
        <dbReference type="EMBL" id="KNZ64581.1"/>
    </source>
</evidence>
<name>A0A0L6VV79_9BASI</name>
<keyword evidence="3" id="KW-0862">Zinc</keyword>
<keyword evidence="2 4" id="KW-0863">Zinc-finger</keyword>
<dbReference type="VEuPathDB" id="FungiDB:VP01_1012g4"/>
<protein>
    <recommendedName>
        <fullName evidence="6">RING-type domain-containing protein</fullName>
    </recommendedName>
</protein>
<dbReference type="PANTHER" id="PTHR14155">
    <property type="entry name" value="RING FINGER DOMAIN-CONTAINING"/>
    <property type="match status" value="1"/>
</dbReference>
<dbReference type="Gene3D" id="3.30.40.10">
    <property type="entry name" value="Zinc/RING finger domain, C3HC4 (zinc finger)"/>
    <property type="match status" value="1"/>
</dbReference>
<evidence type="ECO:0000259" key="6">
    <source>
        <dbReference type="PROSITE" id="PS50089"/>
    </source>
</evidence>
<dbReference type="CDD" id="cd16448">
    <property type="entry name" value="RING-H2"/>
    <property type="match status" value="1"/>
</dbReference>
<proteinExistence type="predicted"/>
<dbReference type="InterPro" id="IPR001841">
    <property type="entry name" value="Znf_RING"/>
</dbReference>
<feature type="region of interest" description="Disordered" evidence="5">
    <location>
        <begin position="87"/>
        <end position="106"/>
    </location>
</feature>
<dbReference type="InterPro" id="IPR013083">
    <property type="entry name" value="Znf_RING/FYVE/PHD"/>
</dbReference>
<evidence type="ECO:0000256" key="4">
    <source>
        <dbReference type="PROSITE-ProRule" id="PRU00175"/>
    </source>
</evidence>
<dbReference type="Proteomes" id="UP000037035">
    <property type="component" value="Unassembled WGS sequence"/>
</dbReference>
<comment type="caution">
    <text evidence="7">The sequence shown here is derived from an EMBL/GenBank/DDBJ whole genome shotgun (WGS) entry which is preliminary data.</text>
</comment>
<dbReference type="PANTHER" id="PTHR14155:SF627">
    <property type="entry name" value="OS06G0192800 PROTEIN"/>
    <property type="match status" value="1"/>
</dbReference>
<keyword evidence="8" id="KW-1185">Reference proteome</keyword>
<dbReference type="InterPro" id="IPR053238">
    <property type="entry name" value="RING-H2_zinc_finger"/>
</dbReference>
<accession>A0A0L6VV79</accession>